<proteinExistence type="predicted"/>
<dbReference type="Proteomes" id="UP000215896">
    <property type="component" value="Unassembled WGS sequence"/>
</dbReference>
<feature type="transmembrane region" description="Helical" evidence="1">
    <location>
        <begin position="240"/>
        <end position="259"/>
    </location>
</feature>
<gene>
    <name evidence="4" type="ORF">CGZ94_15165</name>
</gene>
<keyword evidence="1" id="KW-0472">Membrane</keyword>
<accession>A0A255G754</accession>
<feature type="chain" id="PRO_5013327453" description="Predicted membrane protein YciQ-like C-terminal domain-containing protein" evidence="2">
    <location>
        <begin position="33"/>
        <end position="563"/>
    </location>
</feature>
<evidence type="ECO:0000259" key="3">
    <source>
        <dbReference type="Pfam" id="PF20990"/>
    </source>
</evidence>
<sequence>MAHRRPRALLALLATLLLAQLALFGAAAPARAADKLTSHASSVTVGQDGSLQVRSVLTFDGAPPNSIEQAFALREEIVNQREYVYRVSELRATAGGRDVGQVRTEGDREIITITPGGANEVEVSYRVAGASVTTPGGGTLVRWNVLQGLSVPVDQVTAEFAMPAQFSDFKCVAGPPGTEASCALADGTSASGIAPRISDGPRGAGEIVGVRIAFPAGAVASDEQVDDQWTLGRAFTGTGVPLAVALGLLALGALALFLLHRRAGRDANPSGDPIRVAEFVPVGAGVVEFKAGGEVLPGQIGTVADERVDPIDVTATIIDLAVRGHLLIVELPRRSEFAPTDWTFHRMPGDESRLQPYEKALLDALAPADGSSVQVSEIGPSISGVIPTVQNDLYDDMVDNGWYDRRPDSTRNVWNQAALILLIVGVVLTGVLAAFTTFGLTGLAVVALGLGLAFVAQEMPARTALGARLLAGLGVLRQELRSEPTDRMPKGLEYRELSEVLPYAIVLGGADRWLDAIVAADDDDAPDPTDLSWYHGPDNWHLRDLPDSLRNFITTVSGNLFAR</sequence>
<evidence type="ECO:0000313" key="5">
    <source>
        <dbReference type="Proteomes" id="UP000215896"/>
    </source>
</evidence>
<reference evidence="4 5" key="1">
    <citation type="submission" date="2017-07" db="EMBL/GenBank/DDBJ databases">
        <title>Draft whole genome sequences of clinical Proprionibacteriaceae strains.</title>
        <authorList>
            <person name="Bernier A.-M."/>
            <person name="Bernard K."/>
            <person name="Domingo M.-C."/>
        </authorList>
    </citation>
    <scope>NUCLEOTIDE SEQUENCE [LARGE SCALE GENOMIC DNA]</scope>
    <source>
        <strain evidence="4 5">NML 030167</strain>
    </source>
</reference>
<dbReference type="Pfam" id="PF20990">
    <property type="entry name" value="DUF2207_C"/>
    <property type="match status" value="1"/>
</dbReference>
<organism evidence="4 5">
    <name type="scientific">Enemella evansiae</name>
    <dbReference type="NCBI Taxonomy" id="2016499"/>
    <lineage>
        <taxon>Bacteria</taxon>
        <taxon>Bacillati</taxon>
        <taxon>Actinomycetota</taxon>
        <taxon>Actinomycetes</taxon>
        <taxon>Propionibacteriales</taxon>
        <taxon>Propionibacteriaceae</taxon>
        <taxon>Enemella</taxon>
    </lineage>
</organism>
<keyword evidence="1" id="KW-0812">Transmembrane</keyword>
<feature type="transmembrane region" description="Helical" evidence="1">
    <location>
        <begin position="413"/>
        <end position="432"/>
    </location>
</feature>
<keyword evidence="5" id="KW-1185">Reference proteome</keyword>
<dbReference type="RefSeq" id="WP_094357247.1">
    <property type="nucleotide sequence ID" value="NZ_NMVK01000011.1"/>
</dbReference>
<feature type="transmembrane region" description="Helical" evidence="1">
    <location>
        <begin position="438"/>
        <end position="456"/>
    </location>
</feature>
<feature type="signal peptide" evidence="2">
    <location>
        <begin position="1"/>
        <end position="32"/>
    </location>
</feature>
<keyword evidence="2" id="KW-0732">Signal</keyword>
<dbReference type="InterPro" id="IPR048389">
    <property type="entry name" value="YciQ-like_C"/>
</dbReference>
<dbReference type="EMBL" id="NMVO01000015">
    <property type="protein sequence ID" value="OYO11748.1"/>
    <property type="molecule type" value="Genomic_DNA"/>
</dbReference>
<evidence type="ECO:0000313" key="4">
    <source>
        <dbReference type="EMBL" id="OYO11748.1"/>
    </source>
</evidence>
<protein>
    <recommendedName>
        <fullName evidence="3">Predicted membrane protein YciQ-like C-terminal domain-containing protein</fullName>
    </recommendedName>
</protein>
<name>A0A255G754_9ACTN</name>
<dbReference type="AlphaFoldDB" id="A0A255G754"/>
<evidence type="ECO:0000256" key="2">
    <source>
        <dbReference type="SAM" id="SignalP"/>
    </source>
</evidence>
<feature type="domain" description="Predicted membrane protein YciQ-like C-terminal" evidence="3">
    <location>
        <begin position="295"/>
        <end position="516"/>
    </location>
</feature>
<evidence type="ECO:0000256" key="1">
    <source>
        <dbReference type="SAM" id="Phobius"/>
    </source>
</evidence>
<comment type="caution">
    <text evidence="4">The sequence shown here is derived from an EMBL/GenBank/DDBJ whole genome shotgun (WGS) entry which is preliminary data.</text>
</comment>
<dbReference type="OrthoDB" id="143710at2"/>
<keyword evidence="1" id="KW-1133">Transmembrane helix</keyword>